<protein>
    <recommendedName>
        <fullName evidence="6">GH26 domain-containing protein</fullName>
    </recommendedName>
</protein>
<feature type="region of interest" description="Disordered" evidence="5">
    <location>
        <begin position="1"/>
        <end position="23"/>
    </location>
</feature>
<organism evidence="7 8">
    <name type="scientific">Rhodotorula taiwanensis</name>
    <dbReference type="NCBI Taxonomy" id="741276"/>
    <lineage>
        <taxon>Eukaryota</taxon>
        <taxon>Fungi</taxon>
        <taxon>Dikarya</taxon>
        <taxon>Basidiomycota</taxon>
        <taxon>Pucciniomycotina</taxon>
        <taxon>Microbotryomycetes</taxon>
        <taxon>Sporidiobolales</taxon>
        <taxon>Sporidiobolaceae</taxon>
        <taxon>Rhodotorula</taxon>
    </lineage>
</organism>
<evidence type="ECO:0000256" key="5">
    <source>
        <dbReference type="SAM" id="MobiDB-lite"/>
    </source>
</evidence>
<reference evidence="7 8" key="1">
    <citation type="journal article" date="2018" name="Front. Microbiol.">
        <title>Prospects for Fungal Bioremediation of Acidic Radioactive Waste Sites: Characterization and Genome Sequence of Rhodotorula taiwanensis MD1149.</title>
        <authorList>
            <person name="Tkavc R."/>
            <person name="Matrosova V.Y."/>
            <person name="Grichenko O.E."/>
            <person name="Gostincar C."/>
            <person name="Volpe R.P."/>
            <person name="Klimenkova P."/>
            <person name="Gaidamakova E.K."/>
            <person name="Zhou C.E."/>
            <person name="Stewart B.J."/>
            <person name="Lyman M.G."/>
            <person name="Malfatti S.A."/>
            <person name="Rubinfeld B."/>
            <person name="Courtot M."/>
            <person name="Singh J."/>
            <person name="Dalgard C.L."/>
            <person name="Hamilton T."/>
            <person name="Frey K.G."/>
            <person name="Gunde-Cimerman N."/>
            <person name="Dugan L."/>
            <person name="Daly M.J."/>
        </authorList>
    </citation>
    <scope>NUCLEOTIDE SEQUENCE [LARGE SCALE GENOMIC DNA]</scope>
    <source>
        <strain evidence="7 8">MD1149</strain>
    </source>
</reference>
<keyword evidence="8" id="KW-1185">Reference proteome</keyword>
<dbReference type="OrthoDB" id="428177at2759"/>
<accession>A0A2S5BCK7</accession>
<dbReference type="InterPro" id="IPR017853">
    <property type="entry name" value="GH"/>
</dbReference>
<feature type="active site" description="Nucleophile" evidence="4">
    <location>
        <position position="334"/>
    </location>
</feature>
<sequence length="485" mass="53221">MPREQSTRLGRRRRAEDRGSPQTSIHFRIASAVATTLFCIAALAPTSASAAPSHTQPRGYVGAASLEEAQALRARDLPSVVPPPRPLKQLAVSNVRDAPGLPSNGLVSNGVHLGFLPFWSQEGPRAICSALGACPAVIGDYWNVSPNDYSFAQAGYHIDEIQRVVSGDVKAVYAPAVLFSGTMKQWTGDMTQQLVQTVKSINRRGITVWLRFCYEMNGGWMSYGLQPNDYVSVWRDVTNAVRAATNQTHMFWAPNLWNGAVDDPVQGYTPYWPGEDYVDVAGLSMYWFGPERSINEVPDSNSFQDSLQPFYNLVTGSGSNRLGLQQGYPVIISETSAPYYFNIPSSSQYWGQEGDTDIQVPLPNMSKYTPSLNEPKPYPRSDDELAVKATWLVQITGNSTAQKFPHLTAATWFNYLKKGNSTAEVFADFRFVGGNSTVESWLRQNFGNQTAYEQGYTGAASSIFGDLRSASAIAPLLAILFLACS</sequence>
<evidence type="ECO:0000313" key="7">
    <source>
        <dbReference type="EMBL" id="POY74497.1"/>
    </source>
</evidence>
<dbReference type="AlphaFoldDB" id="A0A2S5BCK7"/>
<evidence type="ECO:0000256" key="3">
    <source>
        <dbReference type="ARBA" id="ARBA00023295"/>
    </source>
</evidence>
<name>A0A2S5BCK7_9BASI</name>
<feature type="active site" description="Proton donor" evidence="4">
    <location>
        <position position="215"/>
    </location>
</feature>
<dbReference type="STRING" id="741276.A0A2S5BCK7"/>
<evidence type="ECO:0000256" key="4">
    <source>
        <dbReference type="PROSITE-ProRule" id="PRU01100"/>
    </source>
</evidence>
<keyword evidence="2 4" id="KW-0378">Hydrolase</keyword>
<proteinExistence type="inferred from homology"/>
<dbReference type="InterPro" id="IPR022790">
    <property type="entry name" value="GH26_dom"/>
</dbReference>
<gene>
    <name evidence="7" type="ORF">BMF94_2257</name>
</gene>
<dbReference type="Pfam" id="PF02156">
    <property type="entry name" value="Glyco_hydro_26"/>
    <property type="match status" value="1"/>
</dbReference>
<dbReference type="SUPFAM" id="SSF51445">
    <property type="entry name" value="(Trans)glycosidases"/>
    <property type="match status" value="1"/>
</dbReference>
<dbReference type="PROSITE" id="PS51764">
    <property type="entry name" value="GH26"/>
    <property type="match status" value="1"/>
</dbReference>
<dbReference type="Proteomes" id="UP000237144">
    <property type="component" value="Unassembled WGS sequence"/>
</dbReference>
<dbReference type="PANTHER" id="PTHR40079:SF6">
    <property type="entry name" value="GH26 DOMAIN-CONTAINING PROTEIN"/>
    <property type="match status" value="1"/>
</dbReference>
<keyword evidence="3 4" id="KW-0326">Glycosidase</keyword>
<comment type="similarity">
    <text evidence="1 4">Belongs to the glycosyl hydrolase 26 family.</text>
</comment>
<comment type="caution">
    <text evidence="7">The sequence shown here is derived from an EMBL/GenBank/DDBJ whole genome shotgun (WGS) entry which is preliminary data.</text>
</comment>
<evidence type="ECO:0000256" key="2">
    <source>
        <dbReference type="ARBA" id="ARBA00022801"/>
    </source>
</evidence>
<dbReference type="EMBL" id="PJQD01000023">
    <property type="protein sequence ID" value="POY74497.1"/>
    <property type="molecule type" value="Genomic_DNA"/>
</dbReference>
<feature type="domain" description="GH26" evidence="6">
    <location>
        <begin position="82"/>
        <end position="435"/>
    </location>
</feature>
<dbReference type="GO" id="GO:0016985">
    <property type="term" value="F:mannan endo-1,4-beta-mannosidase activity"/>
    <property type="evidence" value="ECO:0007669"/>
    <property type="project" value="InterPro"/>
</dbReference>
<dbReference type="Gene3D" id="3.20.20.80">
    <property type="entry name" value="Glycosidases"/>
    <property type="match status" value="1"/>
</dbReference>
<evidence type="ECO:0000259" key="6">
    <source>
        <dbReference type="PROSITE" id="PS51764"/>
    </source>
</evidence>
<dbReference type="PANTHER" id="PTHR40079">
    <property type="entry name" value="MANNAN ENDO-1,4-BETA-MANNOSIDASE E-RELATED"/>
    <property type="match status" value="1"/>
</dbReference>
<evidence type="ECO:0000313" key="8">
    <source>
        <dbReference type="Proteomes" id="UP000237144"/>
    </source>
</evidence>
<dbReference type="GO" id="GO:0006080">
    <property type="term" value="P:substituted mannan metabolic process"/>
    <property type="evidence" value="ECO:0007669"/>
    <property type="project" value="InterPro"/>
</dbReference>
<dbReference type="InterPro" id="IPR000805">
    <property type="entry name" value="Glyco_hydro_26"/>
</dbReference>
<evidence type="ECO:0000256" key="1">
    <source>
        <dbReference type="ARBA" id="ARBA00007754"/>
    </source>
</evidence>